<evidence type="ECO:0000256" key="6">
    <source>
        <dbReference type="ARBA" id="ARBA00022982"/>
    </source>
</evidence>
<protein>
    <recommendedName>
        <fullName evidence="8">Flavodoxin-like domain-containing protein</fullName>
    </recommendedName>
</protein>
<dbReference type="InterPro" id="IPR008254">
    <property type="entry name" value="Flavodoxin/NO_synth"/>
</dbReference>
<comment type="similarity">
    <text evidence="2">Belongs to the flavodoxin family.</text>
</comment>
<organism evidence="9 10">
    <name type="scientific">Stephanodiscus triporus</name>
    <dbReference type="NCBI Taxonomy" id="2934178"/>
    <lineage>
        <taxon>Eukaryota</taxon>
        <taxon>Sar</taxon>
        <taxon>Stramenopiles</taxon>
        <taxon>Ochrophyta</taxon>
        <taxon>Bacillariophyta</taxon>
        <taxon>Coscinodiscophyceae</taxon>
        <taxon>Thalassiosirophycidae</taxon>
        <taxon>Stephanodiscales</taxon>
        <taxon>Stephanodiscaceae</taxon>
        <taxon>Stephanodiscus</taxon>
    </lineage>
</organism>
<proteinExistence type="inferred from homology"/>
<evidence type="ECO:0000256" key="2">
    <source>
        <dbReference type="ARBA" id="ARBA00005267"/>
    </source>
</evidence>
<keyword evidence="6" id="KW-0249">Electron transport</keyword>
<evidence type="ECO:0000256" key="3">
    <source>
        <dbReference type="ARBA" id="ARBA00022448"/>
    </source>
</evidence>
<keyword evidence="7" id="KW-0732">Signal</keyword>
<evidence type="ECO:0000256" key="1">
    <source>
        <dbReference type="ARBA" id="ARBA00001917"/>
    </source>
</evidence>
<dbReference type="PROSITE" id="PS50902">
    <property type="entry name" value="FLAVODOXIN_LIKE"/>
    <property type="match status" value="1"/>
</dbReference>
<accession>A0ABD3ND93</accession>
<evidence type="ECO:0000313" key="10">
    <source>
        <dbReference type="Proteomes" id="UP001530315"/>
    </source>
</evidence>
<evidence type="ECO:0000313" key="9">
    <source>
        <dbReference type="EMBL" id="KAL3772657.1"/>
    </source>
</evidence>
<keyword evidence="5" id="KW-0288">FMN</keyword>
<dbReference type="NCBIfam" id="TIGR01752">
    <property type="entry name" value="flav_long"/>
    <property type="match status" value="1"/>
</dbReference>
<dbReference type="AlphaFoldDB" id="A0ABD3ND93"/>
<sequence length="306" mass="32930">MMMTSHWCAAVVVLMAWSDGCDAFATNALERAELRKGITTEIRSTISLFASPSIGIFFGTSTGSTEEVARLISAEFGDASSEPIEIDGLKGSVGAAFAEYDSLVVGTPTWNTGADVERSGTGWDEIYYKEMKSLNIAGKKVAVFGLGDSVSYAENYADASGELHDVFQSLGCNMIGYTSQEGYQHKASKAIRGESFCGLLLDAVNEEELTEERVKNWVSKLIDEGILETTGKAEPAAAPATPSSPKIKLAATVVFEDQALAEEIISEVKKTRSGYMAHYNPRTDKTMWIKTDGRSSYVTAGAPGYE</sequence>
<dbReference type="InterPro" id="IPR029039">
    <property type="entry name" value="Flavoprotein-like_sf"/>
</dbReference>
<keyword evidence="3" id="KW-0813">Transport</keyword>
<name>A0ABD3ND93_9STRA</name>
<dbReference type="InterPro" id="IPR001226">
    <property type="entry name" value="Flavodoxin_CS"/>
</dbReference>
<dbReference type="PANTHER" id="PTHR42809:SF1">
    <property type="entry name" value="FLAVODOXIN 1"/>
    <property type="match status" value="1"/>
</dbReference>
<dbReference type="EMBL" id="JALLAZ020001572">
    <property type="protein sequence ID" value="KAL3772657.1"/>
    <property type="molecule type" value="Genomic_DNA"/>
</dbReference>
<dbReference type="Proteomes" id="UP001530315">
    <property type="component" value="Unassembled WGS sequence"/>
</dbReference>
<dbReference type="InterPro" id="IPR010086">
    <property type="entry name" value="Flavodoxin_lc"/>
</dbReference>
<evidence type="ECO:0000259" key="8">
    <source>
        <dbReference type="PROSITE" id="PS50902"/>
    </source>
</evidence>
<keyword evidence="10" id="KW-1185">Reference proteome</keyword>
<evidence type="ECO:0000256" key="5">
    <source>
        <dbReference type="ARBA" id="ARBA00022643"/>
    </source>
</evidence>
<dbReference type="Gene3D" id="3.40.50.360">
    <property type="match status" value="1"/>
</dbReference>
<evidence type="ECO:0000256" key="7">
    <source>
        <dbReference type="SAM" id="SignalP"/>
    </source>
</evidence>
<evidence type="ECO:0000256" key="4">
    <source>
        <dbReference type="ARBA" id="ARBA00022630"/>
    </source>
</evidence>
<dbReference type="Pfam" id="PF00258">
    <property type="entry name" value="Flavodoxin_1"/>
    <property type="match status" value="1"/>
</dbReference>
<dbReference type="PANTHER" id="PTHR42809">
    <property type="entry name" value="FLAVODOXIN 2"/>
    <property type="match status" value="1"/>
</dbReference>
<comment type="cofactor">
    <cofactor evidence="1">
        <name>FMN</name>
        <dbReference type="ChEBI" id="CHEBI:58210"/>
    </cofactor>
</comment>
<dbReference type="NCBIfam" id="NF006738">
    <property type="entry name" value="PRK09267.1-4"/>
    <property type="match status" value="1"/>
</dbReference>
<gene>
    <name evidence="9" type="ORF">ACHAW5_008607</name>
</gene>
<dbReference type="PROSITE" id="PS00201">
    <property type="entry name" value="FLAVODOXIN"/>
    <property type="match status" value="1"/>
</dbReference>
<dbReference type="SUPFAM" id="SSF52218">
    <property type="entry name" value="Flavoproteins"/>
    <property type="match status" value="1"/>
</dbReference>
<reference evidence="9 10" key="1">
    <citation type="submission" date="2024-10" db="EMBL/GenBank/DDBJ databases">
        <title>Updated reference genomes for cyclostephanoid diatoms.</title>
        <authorList>
            <person name="Roberts W.R."/>
            <person name="Alverson A.J."/>
        </authorList>
    </citation>
    <scope>NUCLEOTIDE SEQUENCE [LARGE SCALE GENOMIC DNA]</scope>
    <source>
        <strain evidence="9 10">AJA276-08</strain>
    </source>
</reference>
<feature type="chain" id="PRO_5044801096" description="Flavodoxin-like domain-containing protein" evidence="7">
    <location>
        <begin position="24"/>
        <end position="306"/>
    </location>
</feature>
<comment type="caution">
    <text evidence="9">The sequence shown here is derived from an EMBL/GenBank/DDBJ whole genome shotgun (WGS) entry which is preliminary data.</text>
</comment>
<dbReference type="InterPro" id="IPR050619">
    <property type="entry name" value="Flavodoxin"/>
</dbReference>
<feature type="signal peptide" evidence="7">
    <location>
        <begin position="1"/>
        <end position="23"/>
    </location>
</feature>
<feature type="domain" description="Flavodoxin-like" evidence="8">
    <location>
        <begin position="54"/>
        <end position="222"/>
    </location>
</feature>
<keyword evidence="4" id="KW-0285">Flavoprotein</keyword>